<evidence type="ECO:0000313" key="2">
    <source>
        <dbReference type="Proteomes" id="UP000234275"/>
    </source>
</evidence>
<sequence length="321" mass="37941">MGKPNPDALKPVLSLTDTLDTIEQTYKESKVIVVGCLASWTLCRLNFGFVWLVLLLAVCRTHYQVSIRRVERTIRDELRRYHGSKRLQQGESVEWINVVLGRVWHLYERRICDHIVRYVNAGLARPGSETPAQKVTVQSLASMDQPLRFSKFTIYSKPESPNLILEGHFRVDLAPPWIWDPRHHLVERSHAEPLIDMTIVHNRQDHRHHDLLVQVKQFTGMGTLRLEIDFESAEPRIHPPQIEFLDQPLIDCTMRTVSQHHFPFHFAHHVDWRKVVGMQIREGLGWAWHRPLPLPFFHKLGQRLVVRMMTWWWQFHRAYHD</sequence>
<dbReference type="PANTHER" id="PTHR46980">
    <property type="entry name" value="TRICALBIN-1-RELATED"/>
    <property type="match status" value="1"/>
</dbReference>
<dbReference type="OrthoDB" id="419768at2759"/>
<dbReference type="RefSeq" id="XP_024700617.1">
    <property type="nucleotide sequence ID" value="XM_024850084.1"/>
</dbReference>
<keyword evidence="2" id="KW-1185">Reference proteome</keyword>
<accession>A0A2I2FXF8</accession>
<name>A0A2I2FXF8_9EURO</name>
<evidence type="ECO:0008006" key="3">
    <source>
        <dbReference type="Google" id="ProtNLM"/>
    </source>
</evidence>
<reference evidence="1 2" key="1">
    <citation type="submission" date="2016-12" db="EMBL/GenBank/DDBJ databases">
        <title>The genomes of Aspergillus section Nigri reveals drivers in fungal speciation.</title>
        <authorList>
            <consortium name="DOE Joint Genome Institute"/>
            <person name="Vesth T.C."/>
            <person name="Nybo J."/>
            <person name="Theobald S."/>
            <person name="Brandl J."/>
            <person name="Frisvad J.C."/>
            <person name="Nielsen K.F."/>
            <person name="Lyhne E.K."/>
            <person name="Kogle M.E."/>
            <person name="Kuo A."/>
            <person name="Riley R."/>
            <person name="Clum A."/>
            <person name="Nolan M."/>
            <person name="Lipzen A."/>
            <person name="Salamov A."/>
            <person name="Henrissat B."/>
            <person name="Wiebenga A."/>
            <person name="De Vries R.P."/>
            <person name="Grigoriev I.V."/>
            <person name="Mortensen U.H."/>
            <person name="Andersen M.R."/>
            <person name="Baker S.E."/>
        </authorList>
    </citation>
    <scope>NUCLEOTIDE SEQUENCE [LARGE SCALE GENOMIC DNA]</scope>
    <source>
        <strain evidence="1 2">IBT 23096</strain>
    </source>
</reference>
<dbReference type="Proteomes" id="UP000234275">
    <property type="component" value="Unassembled WGS sequence"/>
</dbReference>
<dbReference type="AlphaFoldDB" id="A0A2I2FXF8"/>
<protein>
    <recommendedName>
        <fullName evidence="3">SMP-LTD domain-containing protein</fullName>
    </recommendedName>
</protein>
<dbReference type="EMBL" id="MSFO01000008">
    <property type="protein sequence ID" value="PLB45315.1"/>
    <property type="molecule type" value="Genomic_DNA"/>
</dbReference>
<evidence type="ECO:0000313" key="1">
    <source>
        <dbReference type="EMBL" id="PLB45315.1"/>
    </source>
</evidence>
<dbReference type="InterPro" id="IPR052455">
    <property type="entry name" value="Tricalbin_domain"/>
</dbReference>
<dbReference type="GeneID" id="36557783"/>
<organism evidence="1 2">
    <name type="scientific">Aspergillus steynii IBT 23096</name>
    <dbReference type="NCBI Taxonomy" id="1392250"/>
    <lineage>
        <taxon>Eukaryota</taxon>
        <taxon>Fungi</taxon>
        <taxon>Dikarya</taxon>
        <taxon>Ascomycota</taxon>
        <taxon>Pezizomycotina</taxon>
        <taxon>Eurotiomycetes</taxon>
        <taxon>Eurotiomycetidae</taxon>
        <taxon>Eurotiales</taxon>
        <taxon>Aspergillaceae</taxon>
        <taxon>Aspergillus</taxon>
        <taxon>Aspergillus subgen. Circumdati</taxon>
    </lineage>
</organism>
<comment type="caution">
    <text evidence="1">The sequence shown here is derived from an EMBL/GenBank/DDBJ whole genome shotgun (WGS) entry which is preliminary data.</text>
</comment>
<dbReference type="STRING" id="1392250.A0A2I2FXF8"/>
<dbReference type="PANTHER" id="PTHR46980:SF2">
    <property type="entry name" value="TRICALBIN-1-RELATED"/>
    <property type="match status" value="1"/>
</dbReference>
<dbReference type="VEuPathDB" id="FungiDB:P170DRAFT_440451"/>
<gene>
    <name evidence="1" type="ORF">P170DRAFT_440451</name>
</gene>
<proteinExistence type="predicted"/>